<reference evidence="18" key="1">
    <citation type="submission" date="2015-10" db="EMBL/GenBank/DDBJ databases">
        <title>Analysis of five complete genome sequences for members of the class Peribacteria in the recently recognized Peregrinibacteria bacterial phylum.</title>
        <authorList>
            <person name="Anantharaman K."/>
            <person name="Brown C.T."/>
            <person name="Burstein D."/>
            <person name="Castelle C.J."/>
            <person name="Probst A.J."/>
            <person name="Thomas B.C."/>
            <person name="Williams K.H."/>
            <person name="Banfield J.F."/>
        </authorList>
    </citation>
    <scope>NUCLEOTIDE SEQUENCE [LARGE SCALE GENOMIC DNA]</scope>
</reference>
<dbReference type="GO" id="GO:0006228">
    <property type="term" value="P:UTP biosynthetic process"/>
    <property type="evidence" value="ECO:0007669"/>
    <property type="project" value="UniProtKB-UniRule"/>
</dbReference>
<dbReference type="AlphaFoldDB" id="A0A0S1SIW8"/>
<dbReference type="InterPro" id="IPR023005">
    <property type="entry name" value="Nucleoside_diP_kinase_AS"/>
</dbReference>
<keyword evidence="9 12" id="KW-0067">ATP-binding</keyword>
<dbReference type="FunFam" id="3.30.70.141:FF:000003">
    <property type="entry name" value="Nucleoside diphosphate kinase"/>
    <property type="match status" value="1"/>
</dbReference>
<name>A0A0S1SIW8_9BACT</name>
<accession>A0A0S1SLL5</accession>
<dbReference type="PATRIC" id="fig|1735161.3.peg.896"/>
<feature type="binding site" evidence="12 13">
    <location>
        <position position="86"/>
    </location>
    <ligand>
        <name>ATP</name>
        <dbReference type="ChEBI" id="CHEBI:30616"/>
    </ligand>
</feature>
<evidence type="ECO:0000256" key="7">
    <source>
        <dbReference type="ARBA" id="ARBA00022741"/>
    </source>
</evidence>
<comment type="cofactor">
    <cofactor evidence="1 12">
        <name>Mg(2+)</name>
        <dbReference type="ChEBI" id="CHEBI:18420"/>
    </cofactor>
</comment>
<evidence type="ECO:0000256" key="14">
    <source>
        <dbReference type="RuleBase" id="RU004011"/>
    </source>
</evidence>
<evidence type="ECO:0000256" key="5">
    <source>
        <dbReference type="ARBA" id="ARBA00022679"/>
    </source>
</evidence>
<evidence type="ECO:0000256" key="15">
    <source>
        <dbReference type="RuleBase" id="RU004013"/>
    </source>
</evidence>
<dbReference type="GO" id="GO:0005524">
    <property type="term" value="F:ATP binding"/>
    <property type="evidence" value="ECO:0007669"/>
    <property type="project" value="UniProtKB-UniRule"/>
</dbReference>
<keyword evidence="8 12" id="KW-0418">Kinase</keyword>
<keyword evidence="12" id="KW-0597">Phosphoprotein</keyword>
<evidence type="ECO:0000256" key="2">
    <source>
        <dbReference type="ARBA" id="ARBA00008142"/>
    </source>
</evidence>
<feature type="binding site" evidence="12 13">
    <location>
        <position position="103"/>
    </location>
    <ligand>
        <name>ATP</name>
        <dbReference type="ChEBI" id="CHEBI:30616"/>
    </ligand>
</feature>
<accession>A0A0S1SSR9</accession>
<feature type="binding site" evidence="12 13">
    <location>
        <position position="58"/>
    </location>
    <ligand>
        <name>ATP</name>
        <dbReference type="ChEBI" id="CHEBI:30616"/>
    </ligand>
</feature>
<feature type="binding site" evidence="12 13">
    <location>
        <position position="92"/>
    </location>
    <ligand>
        <name>ATP</name>
        <dbReference type="ChEBI" id="CHEBI:30616"/>
    </ligand>
</feature>
<dbReference type="PROSITE" id="PS00469">
    <property type="entry name" value="NDPK"/>
    <property type="match status" value="1"/>
</dbReference>
<keyword evidence="11 12" id="KW-0546">Nucleotide metabolism</keyword>
<dbReference type="InterPro" id="IPR036850">
    <property type="entry name" value="NDK-like_dom_sf"/>
</dbReference>
<dbReference type="KEGG" id="prf:PeribacterA2_0918"/>
<keyword evidence="7 12" id="KW-0547">Nucleotide-binding</keyword>
<dbReference type="CDD" id="cd04413">
    <property type="entry name" value="NDPk_I"/>
    <property type="match status" value="1"/>
</dbReference>
<sequence>MAQRTLILLKPDAVTQKICGKVLTRFEDAGLTIRGMKMIHLKPELLREHYAHIADKPFFPEVEKFMGSVPVVALVLEGDKVVDRVREMLGVTDSRKAAPGTIRAEFGKDQMVNVAHASDSPESAEKEVSRFFSESELFAY</sequence>
<dbReference type="EMBL" id="CP013065">
    <property type="protein sequence ID" value="ALM13585.1"/>
    <property type="molecule type" value="Genomic_DNA"/>
</dbReference>
<comment type="subcellular location">
    <subcellularLocation>
        <location evidence="12">Cytoplasm</location>
    </subcellularLocation>
</comment>
<keyword evidence="12" id="KW-0963">Cytoplasm</keyword>
<dbReference type="PANTHER" id="PTHR11349">
    <property type="entry name" value="NUCLEOSIDE DIPHOSPHATE KINASE"/>
    <property type="match status" value="1"/>
</dbReference>
<feature type="binding site" evidence="12 13">
    <location>
        <position position="113"/>
    </location>
    <ligand>
        <name>ATP</name>
        <dbReference type="ChEBI" id="CHEBI:30616"/>
    </ligand>
</feature>
<protein>
    <recommendedName>
        <fullName evidence="4 12">Nucleoside diphosphate kinase</fullName>
        <shortName evidence="12">NDK</shortName>
        <shortName evidence="12">NDP kinase</shortName>
        <ecNumber evidence="3 12">2.7.4.6</ecNumber>
    </recommendedName>
    <alternativeName>
        <fullName evidence="12">Nucleoside-2-P kinase</fullName>
    </alternativeName>
</protein>
<evidence type="ECO:0000313" key="18">
    <source>
        <dbReference type="Proteomes" id="UP000069135"/>
    </source>
</evidence>
<keyword evidence="10 12" id="KW-0460">Magnesium</keyword>
<dbReference type="SUPFAM" id="SSF54919">
    <property type="entry name" value="Nucleoside diphosphate kinase, NDK"/>
    <property type="match status" value="1"/>
</dbReference>
<comment type="subunit">
    <text evidence="12">Homotetramer.</text>
</comment>
<accession>A0A0S1SIW8</accession>
<feature type="domain" description="Nucleoside diphosphate kinase-like" evidence="16">
    <location>
        <begin position="2"/>
        <end position="139"/>
    </location>
</feature>
<dbReference type="GO" id="GO:0005737">
    <property type="term" value="C:cytoplasm"/>
    <property type="evidence" value="ECO:0007669"/>
    <property type="project" value="UniProtKB-SubCell"/>
</dbReference>
<comment type="function">
    <text evidence="12">Major role in the synthesis of nucleoside triphosphates other than ATP. The ATP gamma phosphate is transferred to the NDP beta phosphate via a ping-pong mechanism, using a phosphorylated active-site intermediate.</text>
</comment>
<comment type="catalytic activity">
    <reaction evidence="12 15">
        <text>a 2'-deoxyribonucleoside 5'-diphosphate + ATP = a 2'-deoxyribonucleoside 5'-triphosphate + ADP</text>
        <dbReference type="Rhea" id="RHEA:44640"/>
        <dbReference type="ChEBI" id="CHEBI:30616"/>
        <dbReference type="ChEBI" id="CHEBI:61560"/>
        <dbReference type="ChEBI" id="CHEBI:73316"/>
        <dbReference type="ChEBI" id="CHEBI:456216"/>
        <dbReference type="EC" id="2.7.4.6"/>
    </reaction>
</comment>
<evidence type="ECO:0000256" key="6">
    <source>
        <dbReference type="ARBA" id="ARBA00022723"/>
    </source>
</evidence>
<dbReference type="Proteomes" id="UP000069135">
    <property type="component" value="Chromosome"/>
</dbReference>
<dbReference type="Pfam" id="PF00334">
    <property type="entry name" value="NDK"/>
    <property type="match status" value="1"/>
</dbReference>
<evidence type="ECO:0000259" key="16">
    <source>
        <dbReference type="SMART" id="SM00562"/>
    </source>
</evidence>
<comment type="catalytic activity">
    <reaction evidence="12">
        <text>a ribonucleoside 5'-diphosphate + ATP = a ribonucleoside 5'-triphosphate + ADP</text>
        <dbReference type="Rhea" id="RHEA:18113"/>
        <dbReference type="ChEBI" id="CHEBI:30616"/>
        <dbReference type="ChEBI" id="CHEBI:57930"/>
        <dbReference type="ChEBI" id="CHEBI:61557"/>
        <dbReference type="ChEBI" id="CHEBI:456216"/>
        <dbReference type="EC" id="2.7.4.6"/>
    </reaction>
</comment>
<organism evidence="17 18">
    <name type="scientific">Candidatus Peribacter riflensis</name>
    <dbReference type="NCBI Taxonomy" id="1735162"/>
    <lineage>
        <taxon>Bacteria</taxon>
        <taxon>Candidatus Peregrinibacteriota</taxon>
        <taxon>Candidatus Peribacteria</taxon>
        <taxon>Candidatus Peribacterales</taxon>
        <taxon>Candidatus Peribacteraceae</taxon>
        <taxon>Candidatus Peribacter</taxon>
    </lineage>
</organism>
<evidence type="ECO:0000313" key="17">
    <source>
        <dbReference type="EMBL" id="ALM13585.1"/>
    </source>
</evidence>
<comment type="similarity">
    <text evidence="2 12 13 14">Belongs to the NDK family.</text>
</comment>
<keyword evidence="6 12" id="KW-0479">Metal-binding</keyword>
<evidence type="ECO:0000256" key="10">
    <source>
        <dbReference type="ARBA" id="ARBA00022842"/>
    </source>
</evidence>
<dbReference type="GO" id="GO:0006241">
    <property type="term" value="P:CTP biosynthetic process"/>
    <property type="evidence" value="ECO:0007669"/>
    <property type="project" value="UniProtKB-UniRule"/>
</dbReference>
<evidence type="ECO:0000256" key="13">
    <source>
        <dbReference type="PROSITE-ProRule" id="PRU00706"/>
    </source>
</evidence>
<evidence type="ECO:0000256" key="9">
    <source>
        <dbReference type="ARBA" id="ARBA00022840"/>
    </source>
</evidence>
<dbReference type="NCBIfam" id="NF001908">
    <property type="entry name" value="PRK00668.1"/>
    <property type="match status" value="1"/>
</dbReference>
<dbReference type="PROSITE" id="PS51374">
    <property type="entry name" value="NDPK_LIKE"/>
    <property type="match status" value="1"/>
</dbReference>
<dbReference type="PRINTS" id="PR01243">
    <property type="entry name" value="NUCDPKINASE"/>
</dbReference>
<accession>A0A0S1SY36</accession>
<dbReference type="SMART" id="SM00562">
    <property type="entry name" value="NDK"/>
    <property type="match status" value="1"/>
</dbReference>
<proteinExistence type="inferred from homology"/>
<reference evidence="17 18" key="2">
    <citation type="journal article" date="2016" name="PeerJ">
        <title>Analysis of five complete genome sequences for members of the class Peribacteria in the recently recognized Peregrinibacteria bacterial phylum.</title>
        <authorList>
            <person name="Anantharaman K."/>
            <person name="Brown C.T."/>
            <person name="Burstein D."/>
            <person name="Castelle C.J."/>
            <person name="Probst A.J."/>
            <person name="Thomas B.C."/>
            <person name="Williams K.H."/>
            <person name="Banfield J.F."/>
        </authorList>
    </citation>
    <scope>NUCLEOTIDE SEQUENCE [LARGE SCALE GENOMIC DNA]</scope>
    <source>
        <strain evidence="17">RIFOXYD1_FULL_PER-ii_59_16</strain>
    </source>
</reference>
<evidence type="ECO:0000256" key="8">
    <source>
        <dbReference type="ARBA" id="ARBA00022777"/>
    </source>
</evidence>
<feature type="active site" description="Pros-phosphohistidine intermediate" evidence="12 13">
    <location>
        <position position="116"/>
    </location>
</feature>
<evidence type="ECO:0000256" key="11">
    <source>
        <dbReference type="ARBA" id="ARBA00023080"/>
    </source>
</evidence>
<dbReference type="HAMAP" id="MF_00451">
    <property type="entry name" value="NDP_kinase"/>
    <property type="match status" value="1"/>
</dbReference>
<evidence type="ECO:0000256" key="4">
    <source>
        <dbReference type="ARBA" id="ARBA00017632"/>
    </source>
</evidence>
<dbReference type="STRING" id="1735162.PeribacterB2_0920"/>
<dbReference type="Gene3D" id="3.30.70.141">
    <property type="entry name" value="Nucleoside diphosphate kinase-like domain"/>
    <property type="match status" value="1"/>
</dbReference>
<dbReference type="EC" id="2.7.4.6" evidence="3 12"/>
<accession>A0A0S1SRE8</accession>
<gene>
    <name evidence="12" type="primary">ndk</name>
    <name evidence="17" type="ORF">PeribacterD1_0918</name>
</gene>
<dbReference type="GO" id="GO:0004550">
    <property type="term" value="F:nucleoside diphosphate kinase activity"/>
    <property type="evidence" value="ECO:0007669"/>
    <property type="project" value="UniProtKB-UniRule"/>
</dbReference>
<dbReference type="GO" id="GO:0046872">
    <property type="term" value="F:metal ion binding"/>
    <property type="evidence" value="ECO:0007669"/>
    <property type="project" value="UniProtKB-KW"/>
</dbReference>
<evidence type="ECO:0000256" key="12">
    <source>
        <dbReference type="HAMAP-Rule" id="MF_00451"/>
    </source>
</evidence>
<evidence type="ECO:0000256" key="3">
    <source>
        <dbReference type="ARBA" id="ARBA00012966"/>
    </source>
</evidence>
<dbReference type="InterPro" id="IPR001564">
    <property type="entry name" value="Nucleoside_diP_kinase"/>
</dbReference>
<dbReference type="InterPro" id="IPR034907">
    <property type="entry name" value="NDK-like_dom"/>
</dbReference>
<feature type="binding site" evidence="12 13">
    <location>
        <position position="10"/>
    </location>
    <ligand>
        <name>ATP</name>
        <dbReference type="ChEBI" id="CHEBI:30616"/>
    </ligand>
</feature>
<keyword evidence="5 12" id="KW-0808">Transferase</keyword>
<dbReference type="GO" id="GO:0006183">
    <property type="term" value="P:GTP biosynthetic process"/>
    <property type="evidence" value="ECO:0007669"/>
    <property type="project" value="UniProtKB-UniRule"/>
</dbReference>
<evidence type="ECO:0000256" key="1">
    <source>
        <dbReference type="ARBA" id="ARBA00001946"/>
    </source>
</evidence>